<protein>
    <submittedName>
        <fullName evidence="3">Uncharacterized protein</fullName>
    </submittedName>
</protein>
<keyword evidence="2" id="KW-0472">Membrane</keyword>
<dbReference type="RefSeq" id="WP_301161721.1">
    <property type="nucleotide sequence ID" value="NZ_JAUHTC010000089.1"/>
</dbReference>
<evidence type="ECO:0000256" key="1">
    <source>
        <dbReference type="SAM" id="MobiDB-lite"/>
    </source>
</evidence>
<accession>A0ABT8HKH9</accession>
<proteinExistence type="predicted"/>
<feature type="transmembrane region" description="Helical" evidence="2">
    <location>
        <begin position="54"/>
        <end position="76"/>
    </location>
</feature>
<dbReference type="Proteomes" id="UP001172687">
    <property type="component" value="Unassembled WGS sequence"/>
</dbReference>
<dbReference type="EMBL" id="JAUHTC010000089">
    <property type="protein sequence ID" value="MDN4521276.1"/>
    <property type="molecule type" value="Genomic_DNA"/>
</dbReference>
<feature type="compositionally biased region" description="Pro residues" evidence="1">
    <location>
        <begin position="20"/>
        <end position="32"/>
    </location>
</feature>
<evidence type="ECO:0000313" key="4">
    <source>
        <dbReference type="Proteomes" id="UP001172687"/>
    </source>
</evidence>
<comment type="caution">
    <text evidence="3">The sequence shown here is derived from an EMBL/GenBank/DDBJ whole genome shotgun (WGS) entry which is preliminary data.</text>
</comment>
<feature type="compositionally biased region" description="Pro residues" evidence="1">
    <location>
        <begin position="1"/>
        <end position="10"/>
    </location>
</feature>
<keyword evidence="2" id="KW-1133">Transmembrane helix</keyword>
<evidence type="ECO:0000313" key="3">
    <source>
        <dbReference type="EMBL" id="MDN4521276.1"/>
    </source>
</evidence>
<sequence>MPFNPPPNWPVSPGFTPGPDWSPDPTWPPAPPGWQFWTPEEKTPTRISRHMRGALPAGVITFTVVTLLGGTLLATWSGTSIRLLPVEQTPRAAPLTFVPNHSDERYLPETWHPFGGIDAEISTHGRSVTLDTQDTTDTWTTKWSGVEMSGPATCSVTISGRVRDMSHRPGVPGGYGIGLAKVDRSQAVETLYGSAVQYDFGQQGYRLAEYPSDTDTGLIVASLDNGWHSFVVRIDSAGFAVFELDGVEVVNGGLTPTCGQPVIRVWAGAAEFTDLDIKR</sequence>
<keyword evidence="4" id="KW-1185">Reference proteome</keyword>
<evidence type="ECO:0000256" key="2">
    <source>
        <dbReference type="SAM" id="Phobius"/>
    </source>
</evidence>
<keyword evidence="2" id="KW-0812">Transmembrane</keyword>
<reference evidence="3" key="1">
    <citation type="submission" date="2023-07" db="EMBL/GenBank/DDBJ databases">
        <title>Degradation of tert-butanol by M. austroafricanum TBA100.</title>
        <authorList>
            <person name="Helbich S."/>
            <person name="Vainshtein Y."/>
        </authorList>
    </citation>
    <scope>NUCLEOTIDE SEQUENCE</scope>
    <source>
        <strain evidence="3">TBA100</strain>
    </source>
</reference>
<feature type="region of interest" description="Disordered" evidence="1">
    <location>
        <begin position="1"/>
        <end position="32"/>
    </location>
</feature>
<gene>
    <name evidence="3" type="ORF">QYF68_26140</name>
</gene>
<organism evidence="3 4">
    <name type="scientific">Mycolicibacterium austroafricanum</name>
    <name type="common">Mycobacterium austroafricanum</name>
    <dbReference type="NCBI Taxonomy" id="39687"/>
    <lineage>
        <taxon>Bacteria</taxon>
        <taxon>Bacillati</taxon>
        <taxon>Actinomycetota</taxon>
        <taxon>Actinomycetes</taxon>
        <taxon>Mycobacteriales</taxon>
        <taxon>Mycobacteriaceae</taxon>
        <taxon>Mycolicibacterium</taxon>
    </lineage>
</organism>
<name>A0ABT8HKH9_MYCAO</name>